<name>A0A0P7YFI8_9BACT</name>
<evidence type="ECO:0000313" key="6">
    <source>
        <dbReference type="EMBL" id="KPQ20000.1"/>
    </source>
</evidence>
<evidence type="ECO:0000256" key="3">
    <source>
        <dbReference type="ARBA" id="ARBA00022825"/>
    </source>
</evidence>
<protein>
    <submittedName>
        <fullName evidence="6">Serine protease</fullName>
    </submittedName>
</protein>
<evidence type="ECO:0000313" key="7">
    <source>
        <dbReference type="Proteomes" id="UP000050421"/>
    </source>
</evidence>
<evidence type="ECO:0000259" key="5">
    <source>
        <dbReference type="Pfam" id="PF00082"/>
    </source>
</evidence>
<evidence type="ECO:0000256" key="2">
    <source>
        <dbReference type="ARBA" id="ARBA00022801"/>
    </source>
</evidence>
<dbReference type="Gene3D" id="3.40.50.200">
    <property type="entry name" value="Peptidase S8/S53 domain"/>
    <property type="match status" value="1"/>
</dbReference>
<dbReference type="STRING" id="1305737.GCA_000526355_01293"/>
<dbReference type="SUPFAM" id="SSF52743">
    <property type="entry name" value="Subtilisin-like"/>
    <property type="match status" value="1"/>
</dbReference>
<dbReference type="InterPro" id="IPR015500">
    <property type="entry name" value="Peptidase_S8_subtilisin-rel"/>
</dbReference>
<proteinExistence type="inferred from homology"/>
<gene>
    <name evidence="6" type="ORF">HLUCCX10_00875</name>
</gene>
<feature type="active site" description="Charge relay system" evidence="4">
    <location>
        <position position="240"/>
    </location>
</feature>
<dbReference type="InterPro" id="IPR036852">
    <property type="entry name" value="Peptidase_S8/S53_dom_sf"/>
</dbReference>
<keyword evidence="3 4" id="KW-0720">Serine protease</keyword>
<dbReference type="Proteomes" id="UP000050421">
    <property type="component" value="Unassembled WGS sequence"/>
</dbReference>
<keyword evidence="1 4" id="KW-0645">Protease</keyword>
<dbReference type="AlphaFoldDB" id="A0A0P7YFI8"/>
<dbReference type="OrthoDB" id="9798386at2"/>
<dbReference type="PROSITE" id="PS00136">
    <property type="entry name" value="SUBTILASE_ASP"/>
    <property type="match status" value="1"/>
</dbReference>
<feature type="active site" description="Charge relay system" evidence="4">
    <location>
        <position position="289"/>
    </location>
</feature>
<reference evidence="6 7" key="1">
    <citation type="submission" date="2015-09" db="EMBL/GenBank/DDBJ databases">
        <title>Identification and resolution of microdiversity through metagenomic sequencing of parallel consortia.</title>
        <authorList>
            <person name="Nelson W.C."/>
            <person name="Romine M.F."/>
            <person name="Lindemann S.R."/>
        </authorList>
    </citation>
    <scope>NUCLEOTIDE SEQUENCE [LARGE SCALE GENOMIC DNA]</scope>
    <source>
        <strain evidence="6">HL-49</strain>
    </source>
</reference>
<keyword evidence="2 4" id="KW-0378">Hydrolase</keyword>
<comment type="caution">
    <text evidence="6">The sequence shown here is derived from an EMBL/GenBank/DDBJ whole genome shotgun (WGS) entry which is preliminary data.</text>
</comment>
<sequence>MKYFSGLLFLALIVQSCSQEESPQVSPSSELSQSQEVIPQTQINELIFKSLQETGDFKWEEQSDLLIWSAMMHADSILTIGYKPSMESQPNSRIGLEKVTDPQWQAAAQKIVQTIEETLDRNQSPKYRLADENALIHPDLPFLEVKFTDLSMIQTLRSMGEVRYIEPRSYEFDYALLQEDDPDARILSDAGCENSPGNVPSSDFSLISPSAKSSWNYEDMGIDQAWAQSTGAGITVGVIDTGLSPDQPMLNGLFNSGESSGRQVLRFGTHKTGWWFWKRYDGPDDQCGHGTAMSGVIASPRNTVGNAVGVAYNSNLISVRGTSDVIVNSGNEKDGVAEALVLLGNRSDVRIISMSIGDVFSNSKVADAVRYAYNRGKLIFAAAGTSTSFTNWVGVIFPANMPETVAVTGVKEGSGYQRCDTCHSGSQVEFTVVMERSGSNNKPLTTANFGNDPATVGGSSVATATTSGIAALVWSKNPNWTRDQVLQRMRESSDLFPNKSSQYGYGNLNAAAAVSGVY</sequence>
<dbReference type="PRINTS" id="PR00723">
    <property type="entry name" value="SUBTILISIN"/>
</dbReference>
<dbReference type="InterPro" id="IPR000209">
    <property type="entry name" value="Peptidase_S8/S53_dom"/>
</dbReference>
<organism evidence="6 7">
    <name type="scientific">Algoriphagus marincola HL-49</name>
    <dbReference type="NCBI Taxonomy" id="1305737"/>
    <lineage>
        <taxon>Bacteria</taxon>
        <taxon>Pseudomonadati</taxon>
        <taxon>Bacteroidota</taxon>
        <taxon>Cytophagia</taxon>
        <taxon>Cytophagales</taxon>
        <taxon>Cyclobacteriaceae</taxon>
        <taxon>Algoriphagus</taxon>
    </lineage>
</organism>
<evidence type="ECO:0000256" key="4">
    <source>
        <dbReference type="PROSITE-ProRule" id="PRU01240"/>
    </source>
</evidence>
<dbReference type="PANTHER" id="PTHR42884">
    <property type="entry name" value="PROPROTEIN CONVERTASE SUBTILISIN/KEXIN-RELATED"/>
    <property type="match status" value="1"/>
</dbReference>
<dbReference type="GO" id="GO:0005886">
    <property type="term" value="C:plasma membrane"/>
    <property type="evidence" value="ECO:0007669"/>
    <property type="project" value="TreeGrafter"/>
</dbReference>
<feature type="active site" description="Charge relay system" evidence="4">
    <location>
        <position position="460"/>
    </location>
</feature>
<dbReference type="EMBL" id="LJXT01000003">
    <property type="protein sequence ID" value="KPQ20000.1"/>
    <property type="molecule type" value="Genomic_DNA"/>
</dbReference>
<dbReference type="InterPro" id="IPR023827">
    <property type="entry name" value="Peptidase_S8_Asp-AS"/>
</dbReference>
<dbReference type="GO" id="GO:0004252">
    <property type="term" value="F:serine-type endopeptidase activity"/>
    <property type="evidence" value="ECO:0007669"/>
    <property type="project" value="UniProtKB-UniRule"/>
</dbReference>
<dbReference type="PROSITE" id="PS51892">
    <property type="entry name" value="SUBTILASE"/>
    <property type="match status" value="1"/>
</dbReference>
<evidence type="ECO:0000256" key="1">
    <source>
        <dbReference type="ARBA" id="ARBA00022670"/>
    </source>
</evidence>
<comment type="similarity">
    <text evidence="4">Belongs to the peptidase S8 family.</text>
</comment>
<feature type="domain" description="Peptidase S8/S53" evidence="5">
    <location>
        <begin position="231"/>
        <end position="506"/>
    </location>
</feature>
<accession>A0A0P7YFI8</accession>
<dbReference type="PROSITE" id="PS51257">
    <property type="entry name" value="PROKAR_LIPOPROTEIN"/>
    <property type="match status" value="1"/>
</dbReference>
<dbReference type="CDD" id="cd00306">
    <property type="entry name" value="Peptidases_S8_S53"/>
    <property type="match status" value="1"/>
</dbReference>
<dbReference type="PATRIC" id="fig|1305737.6.peg.635"/>
<dbReference type="PANTHER" id="PTHR42884:SF14">
    <property type="entry name" value="NEUROENDOCRINE CONVERTASE 1"/>
    <property type="match status" value="1"/>
</dbReference>
<dbReference type="GO" id="GO:0016485">
    <property type="term" value="P:protein processing"/>
    <property type="evidence" value="ECO:0007669"/>
    <property type="project" value="TreeGrafter"/>
</dbReference>
<dbReference type="eggNOG" id="COG1404">
    <property type="taxonomic scope" value="Bacteria"/>
</dbReference>
<dbReference type="Pfam" id="PF00082">
    <property type="entry name" value="Peptidase_S8"/>
    <property type="match status" value="1"/>
</dbReference>